<reference evidence="3 4" key="1">
    <citation type="journal article" date="2019" name="Genome Biol. Evol.">
        <title>The Rhododendron genome and chromosomal organization provide insight into shared whole-genome duplications across the heath family (Ericaceae).</title>
        <authorList>
            <person name="Soza V.L."/>
            <person name="Lindsley D."/>
            <person name="Waalkes A."/>
            <person name="Ramage E."/>
            <person name="Patwardhan R.P."/>
            <person name="Burton J.N."/>
            <person name="Adey A."/>
            <person name="Kumar A."/>
            <person name="Qiu R."/>
            <person name="Shendure J."/>
            <person name="Hall B."/>
        </authorList>
    </citation>
    <scope>NUCLEOTIDE SEQUENCE [LARGE SCALE GENOMIC DNA]</scope>
    <source>
        <strain evidence="3">RSF 1966-606</strain>
    </source>
</reference>
<proteinExistence type="predicted"/>
<dbReference type="PANTHER" id="PTHR45927:SF11">
    <property type="entry name" value="LYSM DOMAIN RECEPTOR-LIKE KINASE 4"/>
    <property type="match status" value="1"/>
</dbReference>
<dbReference type="InterPro" id="IPR018392">
    <property type="entry name" value="LysM"/>
</dbReference>
<organism evidence="3 4">
    <name type="scientific">Rhododendron williamsianum</name>
    <dbReference type="NCBI Taxonomy" id="262921"/>
    <lineage>
        <taxon>Eukaryota</taxon>
        <taxon>Viridiplantae</taxon>
        <taxon>Streptophyta</taxon>
        <taxon>Embryophyta</taxon>
        <taxon>Tracheophyta</taxon>
        <taxon>Spermatophyta</taxon>
        <taxon>Magnoliopsida</taxon>
        <taxon>eudicotyledons</taxon>
        <taxon>Gunneridae</taxon>
        <taxon>Pentapetalae</taxon>
        <taxon>asterids</taxon>
        <taxon>Ericales</taxon>
        <taxon>Ericaceae</taxon>
        <taxon>Ericoideae</taxon>
        <taxon>Rhodoreae</taxon>
        <taxon>Rhododendron</taxon>
    </lineage>
</organism>
<dbReference type="AlphaFoldDB" id="A0A6A4KNQ5"/>
<gene>
    <name evidence="3" type="ORF">C3L33_18932</name>
</gene>
<protein>
    <recommendedName>
        <fullName evidence="2">LysM domain-containing protein</fullName>
    </recommendedName>
</protein>
<dbReference type="PANTHER" id="PTHR45927">
    <property type="entry name" value="LYSM-DOMAIN RECEPTOR-LIKE KINASE-RELATED"/>
    <property type="match status" value="1"/>
</dbReference>
<dbReference type="InterPro" id="IPR056562">
    <property type="entry name" value="LysM2_CERK1_LYK3_4_5"/>
</dbReference>
<feature type="domain" description="LysM" evidence="2">
    <location>
        <begin position="124"/>
        <end position="170"/>
    </location>
</feature>
<dbReference type="InterPro" id="IPR052611">
    <property type="entry name" value="Plant_RLK_LysM"/>
</dbReference>
<evidence type="ECO:0000259" key="2">
    <source>
        <dbReference type="PROSITE" id="PS51782"/>
    </source>
</evidence>
<evidence type="ECO:0000256" key="1">
    <source>
        <dbReference type="SAM" id="SignalP"/>
    </source>
</evidence>
<dbReference type="EMBL" id="QEFC01003191">
    <property type="protein sequence ID" value="KAE9449163.1"/>
    <property type="molecule type" value="Genomic_DNA"/>
</dbReference>
<feature type="signal peptide" evidence="1">
    <location>
        <begin position="1"/>
        <end position="25"/>
    </location>
</feature>
<feature type="non-terminal residue" evidence="3">
    <location>
        <position position="1"/>
    </location>
</feature>
<keyword evidence="4" id="KW-1185">Reference proteome</keyword>
<dbReference type="OrthoDB" id="4062651at2759"/>
<name>A0A6A4KNQ5_9ERIC</name>
<dbReference type="Pfam" id="PF23473">
    <property type="entry name" value="LysM3_LYK4_5"/>
    <property type="match status" value="1"/>
</dbReference>
<dbReference type="Proteomes" id="UP000428333">
    <property type="component" value="Linkage Group LG11"/>
</dbReference>
<evidence type="ECO:0000313" key="3">
    <source>
        <dbReference type="EMBL" id="KAE9449163.1"/>
    </source>
</evidence>
<dbReference type="Pfam" id="PF23472">
    <property type="entry name" value="LysM2_CERK1_LYK3_4_5"/>
    <property type="match status" value="1"/>
</dbReference>
<dbReference type="InterPro" id="IPR056563">
    <property type="entry name" value="LysM3_LYK4_5"/>
</dbReference>
<accession>A0A6A4KNQ5</accession>
<keyword evidence="1" id="KW-0732">Signal</keyword>
<evidence type="ECO:0000313" key="4">
    <source>
        <dbReference type="Proteomes" id="UP000428333"/>
    </source>
</evidence>
<sequence>MDVPPLLIFSLFFFFLISPPCLIHAQQPYVGKATTACGTTGNSNTVVGYTCNGLNTACQAYITFRSQSPYNTVSSVSQLLNSDPSRVSRINSVPDYSSIIDTDELVVVPVKCSCSGGRYYQSNTHYVVQQDDTYFSIANNTFQGLSTCQALQAQNSAPATSLSIGTSVPLRCACPTKNRSDNGVKYLLCYFVTRNRDVSDISTIFGVDYRSTPEANELFIGCKEENMLHKWVRALANLV</sequence>
<comment type="caution">
    <text evidence="3">The sequence shown here is derived from an EMBL/GenBank/DDBJ whole genome shotgun (WGS) entry which is preliminary data.</text>
</comment>
<dbReference type="PROSITE" id="PS51782">
    <property type="entry name" value="LYSM"/>
    <property type="match status" value="1"/>
</dbReference>
<dbReference type="Pfam" id="PF23446">
    <property type="entry name" value="LysM1_NFP_LYK"/>
    <property type="match status" value="1"/>
</dbReference>
<feature type="chain" id="PRO_5025394924" description="LysM domain-containing protein" evidence="1">
    <location>
        <begin position="26"/>
        <end position="239"/>
    </location>
</feature>
<dbReference type="InterPro" id="IPR056561">
    <property type="entry name" value="NFP_LYK_LysM1"/>
</dbReference>